<keyword evidence="1" id="KW-0472">Membrane</keyword>
<feature type="transmembrane region" description="Helical" evidence="1">
    <location>
        <begin position="83"/>
        <end position="103"/>
    </location>
</feature>
<protein>
    <recommendedName>
        <fullName evidence="3">Copper resistance protein D domain-containing protein</fullName>
    </recommendedName>
</protein>
<feature type="transmembrane region" description="Helical" evidence="1">
    <location>
        <begin position="53"/>
        <end position="71"/>
    </location>
</feature>
<evidence type="ECO:0000313" key="2">
    <source>
        <dbReference type="EMBL" id="SVA43529.1"/>
    </source>
</evidence>
<name>A0A381VT99_9ZZZZ</name>
<feature type="transmembrane region" description="Helical" evidence="1">
    <location>
        <begin position="128"/>
        <end position="147"/>
    </location>
</feature>
<sequence length="152" mass="16663">MRDTLLTLHILAAGAWFGTNVVSFLTNPRINPKARAIASDDWHHFVVRIKQRYIYTPAQLIVLITGVLLVTEVEDSPFEMSDTFVLIGFFALVVAVVSGIYFARQGARVGAAYDAGDTGVAESIEQRIAMWSLAGMGVILVTMWAMVSTWGV</sequence>
<reference evidence="2" key="1">
    <citation type="submission" date="2018-05" db="EMBL/GenBank/DDBJ databases">
        <authorList>
            <person name="Lanie J.A."/>
            <person name="Ng W.-L."/>
            <person name="Kazmierczak K.M."/>
            <person name="Andrzejewski T.M."/>
            <person name="Davidsen T.M."/>
            <person name="Wayne K.J."/>
            <person name="Tettelin H."/>
            <person name="Glass J.I."/>
            <person name="Rusch D."/>
            <person name="Podicherti R."/>
            <person name="Tsui H.-C.T."/>
            <person name="Winkler M.E."/>
        </authorList>
    </citation>
    <scope>NUCLEOTIDE SEQUENCE</scope>
</reference>
<proteinExistence type="predicted"/>
<accession>A0A381VT99</accession>
<evidence type="ECO:0008006" key="3">
    <source>
        <dbReference type="Google" id="ProtNLM"/>
    </source>
</evidence>
<feature type="transmembrane region" description="Helical" evidence="1">
    <location>
        <begin position="6"/>
        <end position="25"/>
    </location>
</feature>
<keyword evidence="1" id="KW-0812">Transmembrane</keyword>
<evidence type="ECO:0000256" key="1">
    <source>
        <dbReference type="SAM" id="Phobius"/>
    </source>
</evidence>
<gene>
    <name evidence="2" type="ORF">METZ01_LOCUS96383</name>
</gene>
<organism evidence="2">
    <name type="scientific">marine metagenome</name>
    <dbReference type="NCBI Taxonomy" id="408172"/>
    <lineage>
        <taxon>unclassified sequences</taxon>
        <taxon>metagenomes</taxon>
        <taxon>ecological metagenomes</taxon>
    </lineage>
</organism>
<keyword evidence="1" id="KW-1133">Transmembrane helix</keyword>
<dbReference type="AlphaFoldDB" id="A0A381VT99"/>
<dbReference type="EMBL" id="UINC01009720">
    <property type="protein sequence ID" value="SVA43529.1"/>
    <property type="molecule type" value="Genomic_DNA"/>
</dbReference>